<organism evidence="2 3">
    <name type="scientific">Ruegeria phage vB_RpoP-V12</name>
    <dbReference type="NCBI Taxonomy" id="2218611"/>
    <lineage>
        <taxon>Viruses</taxon>
        <taxon>Duplodnaviria</taxon>
        <taxon>Heunggongvirae</taxon>
        <taxon>Uroviricota</taxon>
        <taxon>Caudoviricetes</taxon>
        <taxon>Schitoviridae</taxon>
        <taxon>Rhodovirinae</taxon>
        <taxon>Aorunvirus</taxon>
        <taxon>Aorunvirus V12</taxon>
    </lineage>
</organism>
<dbReference type="Proteomes" id="UP000251856">
    <property type="component" value="Segment"/>
</dbReference>
<evidence type="ECO:0008006" key="4">
    <source>
        <dbReference type="Google" id="ProtNLM"/>
    </source>
</evidence>
<dbReference type="EMBL" id="MH015250">
    <property type="protein sequence ID" value="AWY08852.1"/>
    <property type="molecule type" value="Genomic_DNA"/>
</dbReference>
<keyword evidence="1" id="KW-0812">Transmembrane</keyword>
<feature type="transmembrane region" description="Helical" evidence="1">
    <location>
        <begin position="701"/>
        <end position="722"/>
    </location>
</feature>
<feature type="transmembrane region" description="Helical" evidence="1">
    <location>
        <begin position="671"/>
        <end position="689"/>
    </location>
</feature>
<keyword evidence="3" id="KW-1185">Reference proteome</keyword>
<evidence type="ECO:0000256" key="1">
    <source>
        <dbReference type="SAM" id="Phobius"/>
    </source>
</evidence>
<sequence>MGLFSTKKIINVSSTLYNMAGDENDRPDFLKGTVFGSVISNSPSIADDISKAYMGGPGLKQRQFFKYCDREDIRGLPTATIVNTVPLDTNVVQGQIPPSAVPPAPAGMTLRCFAAEVTDGDFEAWLERWILLNHPTRIGEDWLGEYEPSTNTFSVEFPNNDFFSWLNTDAPVYSPNNRYVVGKYVEYLESSEGPVVTGTIETVTVHPDVTGWTQTAADDTFDPVTLVRSRTTVLSYNNGDPDVTVEDTVDASVSAELPDGNFTYEREIYVGSSGIEVEGERQIRSVTETHSIVSGFTNVVVTNTPLGGGVIETRTETTTGQQIAESYSTRLDTQALYEGNQYGPEQMFIYQVGTGNAVLDGLVGDVDVSGLQQEFYPFMPLRINNVSLKDPIYDSTTGNGLYDEMAKAYKRGFGYQKSIGSLIDTVEENQSIDDIDYAYLCFGVSLNVKEKACRRYVFNFFERILPFQQGGSGSAMTNFQDQVAAYDAALAALRAWEAEVASAGEGGNYGDIPPRPQLPALPVPPSNTIRLNEAELGFDLRLVWVHAEIEQFTGQFDIDLVTAGFQPAKKDDIVFRNGSDFTWQRRESYNNRDGEIERLVTSTIPSMQIYWQTSDNTYRVMTIWGLVHYNYVYGGKAVVITSKEALEDNEESGFLIPLHYPTMLEMGIVDYTQMSTANAFILFNSYTITKQRWYQRGIFKILLVILVIIVAVIVFPGAFAAGGGVLGGNLAIGTALGLTGTAALVAGVVANYIASIIIAEVLKVVGTALFGEKWGALFAAIAGFALGAAISGTNLFSAEGLLGLGNAVANGYAGWVQGDIAEMQGDLEADRNEYEERMDYINDLIADLGGGNGLNFNPLFLTEGSGNGRGSGGSYLPETADEYIRRTTMTGSDIVELTHSMVYDYVDVAKTLPRN</sequence>
<evidence type="ECO:0000313" key="2">
    <source>
        <dbReference type="EMBL" id="AWY08852.1"/>
    </source>
</evidence>
<protein>
    <recommendedName>
        <fullName evidence="4">N4 gp53-like protein</fullName>
    </recommendedName>
</protein>
<keyword evidence="1" id="KW-0472">Membrane</keyword>
<proteinExistence type="predicted"/>
<gene>
    <name evidence="2" type="ORF">vBRpoPV12_65</name>
</gene>
<accession>A0A2Z4QEZ1</accession>
<reference evidence="2 3" key="1">
    <citation type="submission" date="2018-03" db="EMBL/GenBank/DDBJ databases">
        <title>Diverse roseophages infecting R. pomeroyi DSS-3.</title>
        <authorList>
            <person name="Zhan Y."/>
            <person name="Chen F."/>
            <person name="Wommack E.K."/>
            <person name="Nasko D."/>
        </authorList>
    </citation>
    <scope>NUCLEOTIDE SEQUENCE [LARGE SCALE GENOMIC DNA]</scope>
</reference>
<evidence type="ECO:0000313" key="3">
    <source>
        <dbReference type="Proteomes" id="UP000251856"/>
    </source>
</evidence>
<feature type="transmembrane region" description="Helical" evidence="1">
    <location>
        <begin position="774"/>
        <end position="796"/>
    </location>
</feature>
<keyword evidence="1" id="KW-1133">Transmembrane helix</keyword>
<name>A0A2Z4QEZ1_9CAUD</name>
<feature type="transmembrane region" description="Helical" evidence="1">
    <location>
        <begin position="742"/>
        <end position="762"/>
    </location>
</feature>